<dbReference type="AlphaFoldDB" id="A0A2G9C683"/>
<dbReference type="InterPro" id="IPR035965">
    <property type="entry name" value="PAS-like_dom_sf"/>
</dbReference>
<feature type="DNA-binding region" description="OmpR/PhoB-type" evidence="2">
    <location>
        <begin position="75"/>
        <end position="173"/>
    </location>
</feature>
<dbReference type="InterPro" id="IPR000014">
    <property type="entry name" value="PAS"/>
</dbReference>
<dbReference type="InterPro" id="IPR013656">
    <property type="entry name" value="PAS_4"/>
</dbReference>
<dbReference type="Proteomes" id="UP000231501">
    <property type="component" value="Unassembled WGS sequence"/>
</dbReference>
<feature type="region of interest" description="Disordered" evidence="3">
    <location>
        <begin position="49"/>
        <end position="68"/>
    </location>
</feature>
<dbReference type="InterPro" id="IPR016032">
    <property type="entry name" value="Sig_transdc_resp-reg_C-effctor"/>
</dbReference>
<dbReference type="CDD" id="cd00383">
    <property type="entry name" value="trans_reg_C"/>
    <property type="match status" value="1"/>
</dbReference>
<comment type="caution">
    <text evidence="6">The sequence shown here is derived from an EMBL/GenBank/DDBJ whole genome shotgun (WGS) entry which is preliminary data.</text>
</comment>
<feature type="region of interest" description="Disordered" evidence="3">
    <location>
        <begin position="175"/>
        <end position="194"/>
    </location>
</feature>
<dbReference type="GO" id="GO:0000160">
    <property type="term" value="P:phosphorelay signal transduction system"/>
    <property type="evidence" value="ECO:0007669"/>
    <property type="project" value="InterPro"/>
</dbReference>
<dbReference type="PROSITE" id="PS50112">
    <property type="entry name" value="PAS"/>
    <property type="match status" value="1"/>
</dbReference>
<dbReference type="NCBIfam" id="TIGR00229">
    <property type="entry name" value="sensory_box"/>
    <property type="match status" value="1"/>
</dbReference>
<name>A0A2G9C683_9BURK</name>
<dbReference type="EMBL" id="PEOG01000051">
    <property type="protein sequence ID" value="PIM51852.1"/>
    <property type="molecule type" value="Genomic_DNA"/>
</dbReference>
<dbReference type="GO" id="GO:0003677">
    <property type="term" value="F:DNA binding"/>
    <property type="evidence" value="ECO:0007669"/>
    <property type="project" value="UniProtKB-UniRule"/>
</dbReference>
<dbReference type="SMART" id="SM00091">
    <property type="entry name" value="PAS"/>
    <property type="match status" value="1"/>
</dbReference>
<evidence type="ECO:0000256" key="1">
    <source>
        <dbReference type="ARBA" id="ARBA00023125"/>
    </source>
</evidence>
<organism evidence="6 7">
    <name type="scientific">Roseateles chitinivorans</name>
    <dbReference type="NCBI Taxonomy" id="2917965"/>
    <lineage>
        <taxon>Bacteria</taxon>
        <taxon>Pseudomonadati</taxon>
        <taxon>Pseudomonadota</taxon>
        <taxon>Betaproteobacteria</taxon>
        <taxon>Burkholderiales</taxon>
        <taxon>Sphaerotilaceae</taxon>
        <taxon>Roseateles</taxon>
    </lineage>
</organism>
<accession>A0A2G9C683</accession>
<feature type="compositionally biased region" description="Basic and acidic residues" evidence="3">
    <location>
        <begin position="175"/>
        <end position="184"/>
    </location>
</feature>
<evidence type="ECO:0000313" key="7">
    <source>
        <dbReference type="Proteomes" id="UP000231501"/>
    </source>
</evidence>
<evidence type="ECO:0000313" key="6">
    <source>
        <dbReference type="EMBL" id="PIM51852.1"/>
    </source>
</evidence>
<dbReference type="InterPro" id="IPR001867">
    <property type="entry name" value="OmpR/PhoB-type_DNA-bd"/>
</dbReference>
<reference evidence="6 7" key="1">
    <citation type="submission" date="2017-11" db="EMBL/GenBank/DDBJ databases">
        <title>Draft genome sequence of Mitsuaria sp. HWN-4.</title>
        <authorList>
            <person name="Gundlapally S.R."/>
        </authorList>
    </citation>
    <scope>NUCLEOTIDE SEQUENCE [LARGE SCALE GENOMIC DNA]</scope>
    <source>
        <strain evidence="6 7">HWN-4</strain>
    </source>
</reference>
<evidence type="ECO:0000259" key="4">
    <source>
        <dbReference type="PROSITE" id="PS50112"/>
    </source>
</evidence>
<dbReference type="Pfam" id="PF08448">
    <property type="entry name" value="PAS_4"/>
    <property type="match status" value="1"/>
</dbReference>
<dbReference type="Pfam" id="PF00486">
    <property type="entry name" value="Trans_reg_C"/>
    <property type="match status" value="1"/>
</dbReference>
<feature type="domain" description="OmpR/PhoB-type" evidence="5">
    <location>
        <begin position="75"/>
        <end position="173"/>
    </location>
</feature>
<dbReference type="PROSITE" id="PS51755">
    <property type="entry name" value="OMPR_PHOB"/>
    <property type="match status" value="1"/>
</dbReference>
<evidence type="ECO:0008006" key="8">
    <source>
        <dbReference type="Google" id="ProtNLM"/>
    </source>
</evidence>
<dbReference type="SUPFAM" id="SSF46894">
    <property type="entry name" value="C-terminal effector domain of the bipartite response regulators"/>
    <property type="match status" value="1"/>
</dbReference>
<dbReference type="SMART" id="SM00862">
    <property type="entry name" value="Trans_reg_C"/>
    <property type="match status" value="1"/>
</dbReference>
<feature type="domain" description="PAS" evidence="4">
    <location>
        <begin position="291"/>
        <end position="342"/>
    </location>
</feature>
<dbReference type="InterPro" id="IPR036388">
    <property type="entry name" value="WH-like_DNA-bd_sf"/>
</dbReference>
<dbReference type="Gene3D" id="1.10.10.10">
    <property type="entry name" value="Winged helix-like DNA-binding domain superfamily/Winged helix DNA-binding domain"/>
    <property type="match status" value="1"/>
</dbReference>
<dbReference type="Gene3D" id="3.30.450.20">
    <property type="entry name" value="PAS domain"/>
    <property type="match status" value="1"/>
</dbReference>
<protein>
    <recommendedName>
        <fullName evidence="8">PAS domain S-box protein</fullName>
    </recommendedName>
</protein>
<evidence type="ECO:0000259" key="5">
    <source>
        <dbReference type="PROSITE" id="PS51755"/>
    </source>
</evidence>
<sequence length="406" mass="45830">MDRTEECLMTSPSLRKRRQRVRKELQSLDHRVITGAQPIPHRFMTRPSTAARTCGPRQDPFDNRASQHPATSVSGEIFVFGRCEVRVAQRQVLLEGRLQPLEPLPFDLLVYLIRHRHQVVTKARLLDDVWRNRHLGEAVISVAIQKARLAIGDSGRPPRLLATVPRRGYRFIGEPDEHQVRESADPGATSDRSTPLLLANRPLQAAPPVDRSLMGWLESLARSDDAAALTLATRLLEQAHAAGLVPMEAAAHRVLARLHARQGAACLAKLHLNEVMRLTAAEAPPWEARNDRHFLYHALDQSPDPIFIKDQAHRWVFLNRAFCRFIGHAREDLLGKSDYDFFPAGQADVFWQQDDVVLRSREESTNEEVITPSRGATFIATTKKTILVDDSQESFLIGTLRCRQHG</sequence>
<evidence type="ECO:0000256" key="2">
    <source>
        <dbReference type="PROSITE-ProRule" id="PRU01091"/>
    </source>
</evidence>
<keyword evidence="1 2" id="KW-0238">DNA-binding</keyword>
<dbReference type="CDD" id="cd00130">
    <property type="entry name" value="PAS"/>
    <property type="match status" value="1"/>
</dbReference>
<gene>
    <name evidence="6" type="ORF">CS062_17645</name>
</gene>
<dbReference type="GO" id="GO:0006355">
    <property type="term" value="P:regulation of DNA-templated transcription"/>
    <property type="evidence" value="ECO:0007669"/>
    <property type="project" value="InterPro"/>
</dbReference>
<proteinExistence type="predicted"/>
<keyword evidence="7" id="KW-1185">Reference proteome</keyword>
<dbReference type="SUPFAM" id="SSF55785">
    <property type="entry name" value="PYP-like sensor domain (PAS domain)"/>
    <property type="match status" value="1"/>
</dbReference>
<evidence type="ECO:0000256" key="3">
    <source>
        <dbReference type="SAM" id="MobiDB-lite"/>
    </source>
</evidence>